<dbReference type="InterPro" id="IPR000792">
    <property type="entry name" value="Tscrpt_reg_LuxR_C"/>
</dbReference>
<dbReference type="InterPro" id="IPR027417">
    <property type="entry name" value="P-loop_NTPase"/>
</dbReference>
<dbReference type="Proteomes" id="UP000325516">
    <property type="component" value="Chromosome"/>
</dbReference>
<dbReference type="SMART" id="SM00421">
    <property type="entry name" value="HTH_LUXR"/>
    <property type="match status" value="1"/>
</dbReference>
<keyword evidence="7" id="KW-1185">Reference proteome</keyword>
<sequence length="844" mass="89936">MESSTTPPADAAGGIPMILTRPARAHIDAVVAGARPPRLVLVGTAGSGKTRLLQRLEAEFAAQGRTPVTAVGERDLARVPAEEVLLIDDAHLLSPDDLAAIARRVSDPAAALVLSMRPWPVPPVLREIADALETTHPAIVLGHVTHADVLDECAQTGRPIAPACVDDILELAGHLTWLVSEALGVHDADCTEDAAHAGVREELRDLIAHRIAGLDEDLRHALERLCLSARTSASHEPGEWIAPGHAKGLLQRNGQPAPVVRDTVRATISIDRLAELYADAGPSPADPLVRELMGGMQDPRVATALLKDGDAALSEHPRRADELFRGAADAGADPRTVAVRRARAAWNAGEIDVAGALIDAAAVDAADPAFTEAAAITGAVWAARGDLRMASVVFAHADAATPQAVAHASLAALGSGEVDELARLGETPPARAVPSTLTVSHDLLVRGLRETLGTQTRTCLSDLVRATEMYTAAECDAPTPEIPAVLAAVAALSLGELSVAHTVIDTAVRARHGGAWAQPRLLLWQAWLAVQRERPHEAESALQAASAAGPPTPRERVLADAVTMALTRRYADASALAPAWRHARESILRTRFDLYSLLPLTEFAVSAARLGDLERLRPHLDEAYATVERMGSPPMWSSHLHWAGLHCAIHQNRPDDLAPHARGLLAAAPHTRLARKMARAGKVWTEVLTGHVDADAIEHAALGLASVGLAWDGARLAGHGAGRTEDRRIIARLLACARQLHPREELQHPPADDARATEASTRRVNDLLSAREREVAALVVQGKTYAEIGESIFISPRTAEHHIARIRRRLGATTRSDLIGKLRMVLEDAADAHDARSPREVEFA</sequence>
<dbReference type="InterPro" id="IPR016032">
    <property type="entry name" value="Sig_transdc_resp-reg_C-effctor"/>
</dbReference>
<feature type="domain" description="HTH luxR-type" evidence="5">
    <location>
        <begin position="761"/>
        <end position="826"/>
    </location>
</feature>
<evidence type="ECO:0000256" key="4">
    <source>
        <dbReference type="SAM" id="MobiDB-lite"/>
    </source>
</evidence>
<dbReference type="GO" id="GO:0003677">
    <property type="term" value="F:DNA binding"/>
    <property type="evidence" value="ECO:0007669"/>
    <property type="project" value="UniProtKB-KW"/>
</dbReference>
<dbReference type="AlphaFoldDB" id="A0A5J6L1B4"/>
<dbReference type="EMBL" id="CP044232">
    <property type="protein sequence ID" value="QEW02222.1"/>
    <property type="molecule type" value="Genomic_DNA"/>
</dbReference>
<dbReference type="CDD" id="cd06170">
    <property type="entry name" value="LuxR_C_like"/>
    <property type="match status" value="1"/>
</dbReference>
<organism evidence="6 7">
    <name type="scientific">Microbacterium lushaniae</name>
    <dbReference type="NCBI Taxonomy" id="2614639"/>
    <lineage>
        <taxon>Bacteria</taxon>
        <taxon>Bacillati</taxon>
        <taxon>Actinomycetota</taxon>
        <taxon>Actinomycetes</taxon>
        <taxon>Micrococcales</taxon>
        <taxon>Microbacteriaceae</taxon>
        <taxon>Microbacterium</taxon>
    </lineage>
</organism>
<feature type="region of interest" description="Disordered" evidence="4">
    <location>
        <begin position="741"/>
        <end position="760"/>
    </location>
</feature>
<evidence type="ECO:0000256" key="3">
    <source>
        <dbReference type="ARBA" id="ARBA00023163"/>
    </source>
</evidence>
<keyword evidence="3" id="KW-0804">Transcription</keyword>
<dbReference type="SUPFAM" id="SSF52540">
    <property type="entry name" value="P-loop containing nucleoside triphosphate hydrolases"/>
    <property type="match status" value="1"/>
</dbReference>
<protein>
    <submittedName>
        <fullName evidence="6">LuxR family transcriptional regulator</fullName>
    </submittedName>
</protein>
<dbReference type="GO" id="GO:0006355">
    <property type="term" value="P:regulation of DNA-templated transcription"/>
    <property type="evidence" value="ECO:0007669"/>
    <property type="project" value="InterPro"/>
</dbReference>
<evidence type="ECO:0000256" key="2">
    <source>
        <dbReference type="ARBA" id="ARBA00023125"/>
    </source>
</evidence>
<dbReference type="PRINTS" id="PR00038">
    <property type="entry name" value="HTHLUXR"/>
</dbReference>
<dbReference type="PROSITE" id="PS50043">
    <property type="entry name" value="HTH_LUXR_2"/>
    <property type="match status" value="1"/>
</dbReference>
<keyword evidence="1" id="KW-0805">Transcription regulation</keyword>
<evidence type="ECO:0000256" key="1">
    <source>
        <dbReference type="ARBA" id="ARBA00023015"/>
    </source>
</evidence>
<keyword evidence="2" id="KW-0238">DNA-binding</keyword>
<dbReference type="Pfam" id="PF00196">
    <property type="entry name" value="GerE"/>
    <property type="match status" value="1"/>
</dbReference>
<dbReference type="Gene3D" id="1.10.10.10">
    <property type="entry name" value="Winged helix-like DNA-binding domain superfamily/Winged helix DNA-binding domain"/>
    <property type="match status" value="1"/>
</dbReference>
<dbReference type="PANTHER" id="PTHR44688:SF16">
    <property type="entry name" value="DNA-BINDING TRANSCRIPTIONAL ACTIVATOR DEVR_DOSR"/>
    <property type="match status" value="1"/>
</dbReference>
<reference evidence="7" key="1">
    <citation type="submission" date="2019-09" db="EMBL/GenBank/DDBJ databases">
        <title>Mumia zhuanghuii sp. nov. isolated from the intestinal contents of plateau pika (Ochotona curzoniae) in the Qinghai-Tibet plateau of China.</title>
        <authorList>
            <person name="Tian Z."/>
        </authorList>
    </citation>
    <scope>NUCLEOTIDE SEQUENCE [LARGE SCALE GENOMIC DNA]</scope>
    <source>
        <strain evidence="7">L-031</strain>
    </source>
</reference>
<name>A0A5J6L1B4_9MICO</name>
<evidence type="ECO:0000313" key="7">
    <source>
        <dbReference type="Proteomes" id="UP000325516"/>
    </source>
</evidence>
<accession>A0A5J6L1B4</accession>
<evidence type="ECO:0000313" key="6">
    <source>
        <dbReference type="EMBL" id="QEW02222.1"/>
    </source>
</evidence>
<dbReference type="PANTHER" id="PTHR44688">
    <property type="entry name" value="DNA-BINDING TRANSCRIPTIONAL ACTIVATOR DEVR_DOSR"/>
    <property type="match status" value="1"/>
</dbReference>
<dbReference type="SUPFAM" id="SSF46894">
    <property type="entry name" value="C-terminal effector domain of the bipartite response regulators"/>
    <property type="match status" value="1"/>
</dbReference>
<gene>
    <name evidence="6" type="ORF">F6J85_03325</name>
</gene>
<proteinExistence type="predicted"/>
<evidence type="ECO:0000259" key="5">
    <source>
        <dbReference type="PROSITE" id="PS50043"/>
    </source>
</evidence>
<dbReference type="InterPro" id="IPR036388">
    <property type="entry name" value="WH-like_DNA-bd_sf"/>
</dbReference>
<dbReference type="KEGG" id="mlz:F6J85_03325"/>
<dbReference type="RefSeq" id="WP_150923818.1">
    <property type="nucleotide sequence ID" value="NZ_CP044232.1"/>
</dbReference>